<dbReference type="AlphaFoldDB" id="A0A6C0JXZ9"/>
<dbReference type="InterPro" id="IPR006694">
    <property type="entry name" value="Fatty_acid_hydroxylase"/>
</dbReference>
<evidence type="ECO:0000256" key="1">
    <source>
        <dbReference type="SAM" id="Phobius"/>
    </source>
</evidence>
<dbReference type="Pfam" id="PF04116">
    <property type="entry name" value="FA_hydroxylase"/>
    <property type="match status" value="1"/>
</dbReference>
<dbReference type="EMBL" id="MN740770">
    <property type="protein sequence ID" value="QHU10642.1"/>
    <property type="molecule type" value="Genomic_DNA"/>
</dbReference>
<sequence>MNAKEKCANYNKEDPLVISLYKIYFINFAAFWVLFTYISIIAYKTDHNYVLALLTLFFAEYWCYITHYITHNKNFKFIGFIHLFHHTPEYADANWVFIVELLLNFFIYGGFVLIFLGEIIKKLFSIEIFNNYVLFFWAIVYSSYHLINFHYLKSPTHKEHHLQNGQLNYGPDWMDIIFGTKLHDNLFEDFNSSVLNGFIGLIVILLFKQTPYDPVRYVENLF</sequence>
<evidence type="ECO:0000313" key="3">
    <source>
        <dbReference type="EMBL" id="QHU10642.1"/>
    </source>
</evidence>
<feature type="transmembrane region" description="Helical" evidence="1">
    <location>
        <begin position="128"/>
        <end position="147"/>
    </location>
</feature>
<feature type="transmembrane region" description="Helical" evidence="1">
    <location>
        <begin position="50"/>
        <end position="69"/>
    </location>
</feature>
<protein>
    <recommendedName>
        <fullName evidence="2">Fatty acid hydroxylase domain-containing protein</fullName>
    </recommendedName>
</protein>
<feature type="transmembrane region" description="Helical" evidence="1">
    <location>
        <begin position="190"/>
        <end position="207"/>
    </location>
</feature>
<reference evidence="3" key="1">
    <citation type="journal article" date="2020" name="Nature">
        <title>Giant virus diversity and host interactions through global metagenomics.</title>
        <authorList>
            <person name="Schulz F."/>
            <person name="Roux S."/>
            <person name="Paez-Espino D."/>
            <person name="Jungbluth S."/>
            <person name="Walsh D.A."/>
            <person name="Denef V.J."/>
            <person name="McMahon K.D."/>
            <person name="Konstantinidis K.T."/>
            <person name="Eloe-Fadrosh E.A."/>
            <person name="Kyrpides N.C."/>
            <person name="Woyke T."/>
        </authorList>
    </citation>
    <scope>NUCLEOTIDE SEQUENCE</scope>
    <source>
        <strain evidence="3">GVMAG-S-1101165-83</strain>
    </source>
</reference>
<name>A0A6C0JXZ9_9ZZZZ</name>
<feature type="transmembrane region" description="Helical" evidence="1">
    <location>
        <begin position="95"/>
        <end position="116"/>
    </location>
</feature>
<evidence type="ECO:0000259" key="2">
    <source>
        <dbReference type="Pfam" id="PF04116"/>
    </source>
</evidence>
<organism evidence="3">
    <name type="scientific">viral metagenome</name>
    <dbReference type="NCBI Taxonomy" id="1070528"/>
    <lineage>
        <taxon>unclassified sequences</taxon>
        <taxon>metagenomes</taxon>
        <taxon>organismal metagenomes</taxon>
    </lineage>
</organism>
<feature type="transmembrane region" description="Helical" evidence="1">
    <location>
        <begin position="23"/>
        <end position="43"/>
    </location>
</feature>
<keyword evidence="1" id="KW-1133">Transmembrane helix</keyword>
<dbReference type="GO" id="GO:0005506">
    <property type="term" value="F:iron ion binding"/>
    <property type="evidence" value="ECO:0007669"/>
    <property type="project" value="InterPro"/>
</dbReference>
<accession>A0A6C0JXZ9</accession>
<keyword evidence="1" id="KW-0472">Membrane</keyword>
<proteinExistence type="predicted"/>
<feature type="domain" description="Fatty acid hydroxylase" evidence="2">
    <location>
        <begin position="53"/>
        <end position="180"/>
    </location>
</feature>
<dbReference type="GO" id="GO:0008610">
    <property type="term" value="P:lipid biosynthetic process"/>
    <property type="evidence" value="ECO:0007669"/>
    <property type="project" value="InterPro"/>
</dbReference>
<dbReference type="GO" id="GO:0016491">
    <property type="term" value="F:oxidoreductase activity"/>
    <property type="evidence" value="ECO:0007669"/>
    <property type="project" value="InterPro"/>
</dbReference>
<keyword evidence="1" id="KW-0812">Transmembrane</keyword>